<organism evidence="1 2">
    <name type="scientific">Adineta ricciae</name>
    <name type="common">Rotifer</name>
    <dbReference type="NCBI Taxonomy" id="249248"/>
    <lineage>
        <taxon>Eukaryota</taxon>
        <taxon>Metazoa</taxon>
        <taxon>Spiralia</taxon>
        <taxon>Gnathifera</taxon>
        <taxon>Rotifera</taxon>
        <taxon>Eurotatoria</taxon>
        <taxon>Bdelloidea</taxon>
        <taxon>Adinetida</taxon>
        <taxon>Adinetidae</taxon>
        <taxon>Adineta</taxon>
    </lineage>
</organism>
<dbReference type="EMBL" id="CAJNOJ010002116">
    <property type="protein sequence ID" value="CAF1557443.1"/>
    <property type="molecule type" value="Genomic_DNA"/>
</dbReference>
<reference evidence="1" key="1">
    <citation type="submission" date="2021-02" db="EMBL/GenBank/DDBJ databases">
        <authorList>
            <person name="Nowell W R."/>
        </authorList>
    </citation>
    <scope>NUCLEOTIDE SEQUENCE</scope>
</reference>
<dbReference type="Proteomes" id="UP000663852">
    <property type="component" value="Unassembled WGS sequence"/>
</dbReference>
<comment type="caution">
    <text evidence="1">The sequence shown here is derived from an EMBL/GenBank/DDBJ whole genome shotgun (WGS) entry which is preliminary data.</text>
</comment>
<evidence type="ECO:0000313" key="2">
    <source>
        <dbReference type="Proteomes" id="UP000663852"/>
    </source>
</evidence>
<accession>A0A815XH52</accession>
<proteinExistence type="predicted"/>
<sequence length="28" mass="3146">YSSNSSAFRSKTNKLISSKYLSTLLAYD</sequence>
<feature type="non-terminal residue" evidence="1">
    <location>
        <position position="1"/>
    </location>
</feature>
<gene>
    <name evidence="1" type="ORF">EDS130_LOCUS46390</name>
</gene>
<evidence type="ECO:0000313" key="1">
    <source>
        <dbReference type="EMBL" id="CAF1557443.1"/>
    </source>
</evidence>
<name>A0A815XH52_ADIRI</name>
<protein>
    <submittedName>
        <fullName evidence="1">Uncharacterized protein</fullName>
    </submittedName>
</protein>
<dbReference type="AlphaFoldDB" id="A0A815XH52"/>